<evidence type="ECO:0000313" key="2">
    <source>
        <dbReference type="EMBL" id="MCX2561255.1"/>
    </source>
</evidence>
<feature type="region of interest" description="Disordered" evidence="1">
    <location>
        <begin position="37"/>
        <end position="63"/>
    </location>
</feature>
<evidence type="ECO:0000313" key="3">
    <source>
        <dbReference type="Proteomes" id="UP001526446"/>
    </source>
</evidence>
<dbReference type="EMBL" id="JAPIUX010000006">
    <property type="protein sequence ID" value="MCX2561255.1"/>
    <property type="molecule type" value="Genomic_DNA"/>
</dbReference>
<feature type="compositionally biased region" description="Polar residues" evidence="1">
    <location>
        <begin position="48"/>
        <end position="63"/>
    </location>
</feature>
<accession>A0ABT3Q7K1</accession>
<gene>
    <name evidence="2" type="ORF">OQ252_07590</name>
</gene>
<protein>
    <submittedName>
        <fullName evidence="2">Uncharacterized protein</fullName>
    </submittedName>
</protein>
<name>A0ABT3Q7K1_9PROT</name>
<dbReference type="RefSeq" id="WP_166121885.1">
    <property type="nucleotide sequence ID" value="NZ_JAPIUX010000006.1"/>
</dbReference>
<sequence>MILSSTTPTNEKWREAVHETLRKTLLYIWEQPASVPCRAQRPMPHRNTPAQPSALALTNQTGQ</sequence>
<keyword evidence="3" id="KW-1185">Reference proteome</keyword>
<comment type="caution">
    <text evidence="2">The sequence shown here is derived from an EMBL/GenBank/DDBJ whole genome shotgun (WGS) entry which is preliminary data.</text>
</comment>
<proteinExistence type="predicted"/>
<dbReference type="Proteomes" id="UP001526446">
    <property type="component" value="Unassembled WGS sequence"/>
</dbReference>
<organism evidence="2 3">
    <name type="scientific">Acetobacter farinalis</name>
    <dbReference type="NCBI Taxonomy" id="1260984"/>
    <lineage>
        <taxon>Bacteria</taxon>
        <taxon>Pseudomonadati</taxon>
        <taxon>Pseudomonadota</taxon>
        <taxon>Alphaproteobacteria</taxon>
        <taxon>Acetobacterales</taxon>
        <taxon>Acetobacteraceae</taxon>
        <taxon>Acetobacter</taxon>
    </lineage>
</organism>
<evidence type="ECO:0000256" key="1">
    <source>
        <dbReference type="SAM" id="MobiDB-lite"/>
    </source>
</evidence>
<reference evidence="2 3" key="1">
    <citation type="submission" date="2022-11" db="EMBL/GenBank/DDBJ databases">
        <title>Genome sequencing of Acetobacter type strain.</title>
        <authorList>
            <person name="Heo J."/>
            <person name="Lee D."/>
            <person name="Han B.-H."/>
            <person name="Hong S.-B."/>
            <person name="Kwon S.-W."/>
        </authorList>
    </citation>
    <scope>NUCLEOTIDE SEQUENCE [LARGE SCALE GENOMIC DNA]</scope>
    <source>
        <strain evidence="2 3">KACC 21251</strain>
    </source>
</reference>